<evidence type="ECO:0000313" key="2">
    <source>
        <dbReference type="EMBL" id="MXO54828.1"/>
    </source>
</evidence>
<name>A0A844YCZ4_9SPHN</name>
<comment type="caution">
    <text evidence="2">The sequence shown here is derived from an EMBL/GenBank/DDBJ whole genome shotgun (WGS) entry which is preliminary data.</text>
</comment>
<evidence type="ECO:0000313" key="3">
    <source>
        <dbReference type="Proteomes" id="UP000430272"/>
    </source>
</evidence>
<gene>
    <name evidence="2" type="ORF">GRI47_12530</name>
</gene>
<proteinExistence type="predicted"/>
<dbReference type="InterPro" id="IPR027372">
    <property type="entry name" value="Phytase-like_dom"/>
</dbReference>
<dbReference type="PIRSF" id="PIRSF031900">
    <property type="entry name" value="UCP031900"/>
    <property type="match status" value="1"/>
</dbReference>
<dbReference type="Pfam" id="PF13449">
    <property type="entry name" value="Phytase-like"/>
    <property type="match status" value="1"/>
</dbReference>
<dbReference type="AlphaFoldDB" id="A0A844YCZ4"/>
<sequence length="341" mass="36554">MRPLRAFLAVAVALGLAPGTVWRSEVRPIDPGAAIVFTPVDIAPDARRQGPLLLTGAWAMASRSRSLGGYSALIARGDNSLLAASDAGGLLAIDRPGTRAMEARFLAITGTAERDKRDADAEALTHDPASGRIWAAYEGSNAIEALTPDLAPIRRVQPAAMAKWRSNSGPESFARLADGRFVAIAEVVRRGETYNRGVVFPGDPTTGAKGAKFRFAAPEGFRPVDMTQVPSGEVLVLLRRVEWGLPPRFVSAIVRLDPASLEPGTVWRPEEVLSLPRGMPNDNFEGIAAAELADGTAILWLVSDDNFSAFQRSLLVRLLYSPAAQTREKAPGSPERPSRSR</sequence>
<dbReference type="RefSeq" id="WP_160661705.1">
    <property type="nucleotide sequence ID" value="NZ_BAABDV010000001.1"/>
</dbReference>
<dbReference type="EMBL" id="WTYD01000002">
    <property type="protein sequence ID" value="MXO54828.1"/>
    <property type="molecule type" value="Genomic_DNA"/>
</dbReference>
<keyword evidence="3" id="KW-1185">Reference proteome</keyword>
<dbReference type="Proteomes" id="UP000430272">
    <property type="component" value="Unassembled WGS sequence"/>
</dbReference>
<dbReference type="OrthoDB" id="9798693at2"/>
<feature type="domain" description="Phytase-like" evidence="1">
    <location>
        <begin position="67"/>
        <end position="307"/>
    </location>
</feature>
<reference evidence="2 3" key="1">
    <citation type="submission" date="2019-12" db="EMBL/GenBank/DDBJ databases">
        <title>Genomic-based taxomic classification of the family Erythrobacteraceae.</title>
        <authorList>
            <person name="Xu L."/>
        </authorList>
    </citation>
    <scope>NUCLEOTIDE SEQUENCE [LARGE SCALE GENOMIC DNA]</scope>
    <source>
        <strain evidence="2 3">JCM 17468</strain>
    </source>
</reference>
<dbReference type="InterPro" id="IPR014567">
    <property type="entry name" value="UCP031900"/>
</dbReference>
<accession>A0A844YCZ4</accession>
<protein>
    <submittedName>
        <fullName evidence="2">Esterase-like activity of phytase family protein</fullName>
    </submittedName>
</protein>
<evidence type="ECO:0000259" key="1">
    <source>
        <dbReference type="Pfam" id="PF13449"/>
    </source>
</evidence>
<organism evidence="2 3">
    <name type="scientific">Qipengyuania pelagi</name>
    <dbReference type="NCBI Taxonomy" id="994320"/>
    <lineage>
        <taxon>Bacteria</taxon>
        <taxon>Pseudomonadati</taxon>
        <taxon>Pseudomonadota</taxon>
        <taxon>Alphaproteobacteria</taxon>
        <taxon>Sphingomonadales</taxon>
        <taxon>Erythrobacteraceae</taxon>
        <taxon>Qipengyuania</taxon>
    </lineage>
</organism>